<dbReference type="EMBL" id="AJWK01010686">
    <property type="status" value="NOT_ANNOTATED_CDS"/>
    <property type="molecule type" value="Genomic_DNA"/>
</dbReference>
<evidence type="ECO:0000256" key="2">
    <source>
        <dbReference type="SAM" id="SignalP"/>
    </source>
</evidence>
<dbReference type="EMBL" id="AJWK01010687">
    <property type="status" value="NOT_ANNOTATED_CDS"/>
    <property type="molecule type" value="Genomic_DNA"/>
</dbReference>
<evidence type="ECO:0000313" key="4">
    <source>
        <dbReference type="Proteomes" id="UP000092461"/>
    </source>
</evidence>
<sequence>MRMSFKLFLILISLCADEKRGKSAAPASRAASGIVGLGYSPRRGTGATDNGPKNKGAMREAFPSLPFGSPSLDREHRDGKCDRTVEHDNIATSSSSASSSSSGATAAQAASSASSASTATIVSREEQNLLDSSSAICDTAEAYRFLDFPLINGFAPEITFAILDTDISVVVPIL</sequence>
<keyword evidence="4" id="KW-1185">Reference proteome</keyword>
<protein>
    <recommendedName>
        <fullName evidence="5">Secreted protein</fullName>
    </recommendedName>
</protein>
<dbReference type="Proteomes" id="UP000092461">
    <property type="component" value="Unassembled WGS sequence"/>
</dbReference>
<proteinExistence type="predicted"/>
<reference evidence="3" key="1">
    <citation type="submission" date="2020-05" db="UniProtKB">
        <authorList>
            <consortium name="EnsemblMetazoa"/>
        </authorList>
    </citation>
    <scope>IDENTIFICATION</scope>
    <source>
        <strain evidence="3">Jacobina</strain>
    </source>
</reference>
<feature type="signal peptide" evidence="2">
    <location>
        <begin position="1"/>
        <end position="21"/>
    </location>
</feature>
<evidence type="ECO:0000256" key="1">
    <source>
        <dbReference type="SAM" id="MobiDB-lite"/>
    </source>
</evidence>
<organism evidence="3 4">
    <name type="scientific">Lutzomyia longipalpis</name>
    <name type="common">Sand fly</name>
    <dbReference type="NCBI Taxonomy" id="7200"/>
    <lineage>
        <taxon>Eukaryota</taxon>
        <taxon>Metazoa</taxon>
        <taxon>Ecdysozoa</taxon>
        <taxon>Arthropoda</taxon>
        <taxon>Hexapoda</taxon>
        <taxon>Insecta</taxon>
        <taxon>Pterygota</taxon>
        <taxon>Neoptera</taxon>
        <taxon>Endopterygota</taxon>
        <taxon>Diptera</taxon>
        <taxon>Nematocera</taxon>
        <taxon>Psychodoidea</taxon>
        <taxon>Psychodidae</taxon>
        <taxon>Lutzomyia</taxon>
        <taxon>Lutzomyia</taxon>
    </lineage>
</organism>
<evidence type="ECO:0000313" key="3">
    <source>
        <dbReference type="EnsemblMetazoa" id="LLOJ003332-PA"/>
    </source>
</evidence>
<dbReference type="VEuPathDB" id="VectorBase:LLONM1_006438"/>
<name>A0A1B0CG31_LUTLO</name>
<accession>A0A1B0CG31</accession>
<feature type="compositionally biased region" description="Low complexity" evidence="1">
    <location>
        <begin position="91"/>
        <end position="103"/>
    </location>
</feature>
<dbReference type="EnsemblMetazoa" id="LLOJ003332-RA">
    <property type="protein sequence ID" value="LLOJ003332-PA"/>
    <property type="gene ID" value="LLOJ003332"/>
</dbReference>
<dbReference type="VEuPathDB" id="VectorBase:LLOJ003332"/>
<evidence type="ECO:0008006" key="5">
    <source>
        <dbReference type="Google" id="ProtNLM"/>
    </source>
</evidence>
<dbReference type="AlphaFoldDB" id="A0A1B0CG31"/>
<feature type="compositionally biased region" description="Basic and acidic residues" evidence="1">
    <location>
        <begin position="72"/>
        <end position="89"/>
    </location>
</feature>
<keyword evidence="2" id="KW-0732">Signal</keyword>
<feature type="region of interest" description="Disordered" evidence="1">
    <location>
        <begin position="35"/>
        <end position="103"/>
    </location>
</feature>
<feature type="chain" id="PRO_5008405698" description="Secreted protein" evidence="2">
    <location>
        <begin position="22"/>
        <end position="174"/>
    </location>
</feature>